<dbReference type="RefSeq" id="WP_015245956.1">
    <property type="nucleotide sequence ID" value="NC_019892.1"/>
</dbReference>
<evidence type="ECO:0000313" key="3">
    <source>
        <dbReference type="Proteomes" id="UP000010798"/>
    </source>
</evidence>
<keyword evidence="1" id="KW-1133">Transmembrane helix</keyword>
<gene>
    <name evidence="2" type="ordered locus">Sinac_2495</name>
</gene>
<dbReference type="eggNOG" id="COG1594">
    <property type="taxonomic scope" value="Bacteria"/>
</dbReference>
<feature type="transmembrane region" description="Helical" evidence="1">
    <location>
        <begin position="357"/>
        <end position="382"/>
    </location>
</feature>
<proteinExistence type="predicted"/>
<dbReference type="STRING" id="886293.Sinac_2495"/>
<dbReference type="KEGG" id="saci:Sinac_2495"/>
<feature type="transmembrane region" description="Helical" evidence="1">
    <location>
        <begin position="308"/>
        <end position="337"/>
    </location>
</feature>
<dbReference type="OrthoDB" id="1416706at2"/>
<accession>L0DBQ4</accession>
<dbReference type="EMBL" id="CP003364">
    <property type="protein sequence ID" value="AGA26804.1"/>
    <property type="molecule type" value="Genomic_DNA"/>
</dbReference>
<dbReference type="AlphaFoldDB" id="L0DBQ4"/>
<name>L0DBQ4_SINAD</name>
<protein>
    <recommendedName>
        <fullName evidence="4">DUF4126 domain-containing protein</fullName>
    </recommendedName>
</protein>
<feature type="transmembrane region" description="Helical" evidence="1">
    <location>
        <begin position="52"/>
        <end position="75"/>
    </location>
</feature>
<evidence type="ECO:0000256" key="1">
    <source>
        <dbReference type="SAM" id="Phobius"/>
    </source>
</evidence>
<feature type="transmembrane region" description="Helical" evidence="1">
    <location>
        <begin position="167"/>
        <end position="197"/>
    </location>
</feature>
<organism evidence="2 3">
    <name type="scientific">Singulisphaera acidiphila (strain ATCC BAA-1392 / DSM 18658 / VKM B-2454 / MOB10)</name>
    <dbReference type="NCBI Taxonomy" id="886293"/>
    <lineage>
        <taxon>Bacteria</taxon>
        <taxon>Pseudomonadati</taxon>
        <taxon>Planctomycetota</taxon>
        <taxon>Planctomycetia</taxon>
        <taxon>Isosphaerales</taxon>
        <taxon>Isosphaeraceae</taxon>
        <taxon>Singulisphaera</taxon>
    </lineage>
</organism>
<dbReference type="HOGENOM" id="CLU_692420_0_0_0"/>
<keyword evidence="3" id="KW-1185">Reference proteome</keyword>
<feature type="transmembrane region" description="Helical" evidence="1">
    <location>
        <begin position="125"/>
        <end position="147"/>
    </location>
</feature>
<keyword evidence="1" id="KW-0812">Transmembrane</keyword>
<reference evidence="2 3" key="1">
    <citation type="submission" date="2012-02" db="EMBL/GenBank/DDBJ databases">
        <title>Complete sequence of chromosome of Singulisphaera acidiphila DSM 18658.</title>
        <authorList>
            <consortium name="US DOE Joint Genome Institute (JGI-PGF)"/>
            <person name="Lucas S."/>
            <person name="Copeland A."/>
            <person name="Lapidus A."/>
            <person name="Glavina del Rio T."/>
            <person name="Dalin E."/>
            <person name="Tice H."/>
            <person name="Bruce D."/>
            <person name="Goodwin L."/>
            <person name="Pitluck S."/>
            <person name="Peters L."/>
            <person name="Ovchinnikova G."/>
            <person name="Chertkov O."/>
            <person name="Kyrpides N."/>
            <person name="Mavromatis K."/>
            <person name="Ivanova N."/>
            <person name="Brettin T."/>
            <person name="Detter J.C."/>
            <person name="Han C."/>
            <person name="Larimer F."/>
            <person name="Land M."/>
            <person name="Hauser L."/>
            <person name="Markowitz V."/>
            <person name="Cheng J.-F."/>
            <person name="Hugenholtz P."/>
            <person name="Woyke T."/>
            <person name="Wu D."/>
            <person name="Tindall B."/>
            <person name="Pomrenke H."/>
            <person name="Brambilla E."/>
            <person name="Klenk H.-P."/>
            <person name="Eisen J.A."/>
        </authorList>
    </citation>
    <scope>NUCLEOTIDE SEQUENCE [LARGE SCALE GENOMIC DNA]</scope>
    <source>
        <strain evidence="3">ATCC BAA-1392 / DSM 18658 / VKM B-2454 / MOB10</strain>
    </source>
</reference>
<keyword evidence="1" id="KW-0472">Membrane</keyword>
<dbReference type="Proteomes" id="UP000010798">
    <property type="component" value="Chromosome"/>
</dbReference>
<sequence length="398" mass="43303">MSLPLLLQGLGSVGLFASRAFLPAFVTALMLRFGPQIPWLAQAGLLSQVRDVPTWFTSDIALVVLGLLAALELVAGRVPEAKLFLDEVYGYLKPAMAVLTYLGVLNATDRAAVGRLIQEAGFLEYLPVLAVAVGTMVAVQIRGPIVAPLVDHDDLGLQKLLGWIGDLWGGLGPLALIVFPLLTVAVFGFAVFLLVLVERRVASQREKGQVPCINCGRPIDPCALACPFCKAPVKEPKNVGILGQPTNRPANIASLPYQLVAVKRCPVCATRFTQRGPRQPCLACGYRLMDDVEFAKGYIRFIDRRVPFVCFLSFLLGLVPILGIIPGVITYRLILIAPYRRYLPLGHGLLLRWGVRLALVVLVAFQWIPVAGGLALPSMALLNYVAYRSVYRNLILIS</sequence>
<evidence type="ECO:0000313" key="2">
    <source>
        <dbReference type="EMBL" id="AGA26804.1"/>
    </source>
</evidence>
<evidence type="ECO:0008006" key="4">
    <source>
        <dbReference type="Google" id="ProtNLM"/>
    </source>
</evidence>